<dbReference type="Proteomes" id="UP000485058">
    <property type="component" value="Unassembled WGS sequence"/>
</dbReference>
<evidence type="ECO:0000313" key="1">
    <source>
        <dbReference type="EMBL" id="GFH14700.1"/>
    </source>
</evidence>
<feature type="non-terminal residue" evidence="1">
    <location>
        <position position="1"/>
    </location>
</feature>
<protein>
    <submittedName>
        <fullName evidence="1">Uncharacterized protein</fullName>
    </submittedName>
</protein>
<name>A0A699YYR5_HAELA</name>
<gene>
    <name evidence="1" type="ORF">HaLaN_10807</name>
</gene>
<reference evidence="1 2" key="1">
    <citation type="submission" date="2020-02" db="EMBL/GenBank/DDBJ databases">
        <title>Draft genome sequence of Haematococcus lacustris strain NIES-144.</title>
        <authorList>
            <person name="Morimoto D."/>
            <person name="Nakagawa S."/>
            <person name="Yoshida T."/>
            <person name="Sawayama S."/>
        </authorList>
    </citation>
    <scope>NUCLEOTIDE SEQUENCE [LARGE SCALE GENOMIC DNA]</scope>
    <source>
        <strain evidence="1 2">NIES-144</strain>
    </source>
</reference>
<dbReference type="EMBL" id="BLLF01000756">
    <property type="protein sequence ID" value="GFH14700.1"/>
    <property type="molecule type" value="Genomic_DNA"/>
</dbReference>
<accession>A0A699YYR5</accession>
<organism evidence="1 2">
    <name type="scientific">Haematococcus lacustris</name>
    <name type="common">Green alga</name>
    <name type="synonym">Haematococcus pluvialis</name>
    <dbReference type="NCBI Taxonomy" id="44745"/>
    <lineage>
        <taxon>Eukaryota</taxon>
        <taxon>Viridiplantae</taxon>
        <taxon>Chlorophyta</taxon>
        <taxon>core chlorophytes</taxon>
        <taxon>Chlorophyceae</taxon>
        <taxon>CS clade</taxon>
        <taxon>Chlamydomonadales</taxon>
        <taxon>Haematococcaceae</taxon>
        <taxon>Haematococcus</taxon>
    </lineage>
</organism>
<evidence type="ECO:0000313" key="2">
    <source>
        <dbReference type="Proteomes" id="UP000485058"/>
    </source>
</evidence>
<comment type="caution">
    <text evidence="1">The sequence shown here is derived from an EMBL/GenBank/DDBJ whole genome shotgun (WGS) entry which is preliminary data.</text>
</comment>
<dbReference type="AlphaFoldDB" id="A0A699YYR5"/>
<proteinExistence type="predicted"/>
<keyword evidence="2" id="KW-1185">Reference proteome</keyword>
<sequence>MYRQDFSIEVFAAAAVREWLQGLAAG</sequence>